<dbReference type="PRINTS" id="PR01490">
    <property type="entry name" value="RTXTOXIND"/>
</dbReference>
<keyword evidence="4 8" id="KW-0812">Transmembrane</keyword>
<comment type="similarity">
    <text evidence="2">Belongs to the membrane fusion protein (MFP) (TC 8.A.1) family.</text>
</comment>
<dbReference type="STRING" id="1796497.GCE9029_01200"/>
<name>A0A128EXX9_9GAMM</name>
<feature type="transmembrane region" description="Helical" evidence="8">
    <location>
        <begin position="21"/>
        <end position="49"/>
    </location>
</feature>
<evidence type="ECO:0000256" key="8">
    <source>
        <dbReference type="SAM" id="Phobius"/>
    </source>
</evidence>
<dbReference type="InterPro" id="IPR050739">
    <property type="entry name" value="MFP"/>
</dbReference>
<dbReference type="InterPro" id="IPR058982">
    <property type="entry name" value="Beta-barrel_AprE"/>
</dbReference>
<dbReference type="GO" id="GO:0016020">
    <property type="term" value="C:membrane"/>
    <property type="evidence" value="ECO:0007669"/>
    <property type="project" value="UniProtKB-SubCell"/>
</dbReference>
<evidence type="ECO:0000256" key="5">
    <source>
        <dbReference type="ARBA" id="ARBA00022989"/>
    </source>
</evidence>
<dbReference type="GO" id="GO:0009306">
    <property type="term" value="P:protein secretion"/>
    <property type="evidence" value="ECO:0007669"/>
    <property type="project" value="InterPro"/>
</dbReference>
<dbReference type="Pfam" id="PF26002">
    <property type="entry name" value="Beta-barrel_AprE"/>
    <property type="match status" value="1"/>
</dbReference>
<keyword evidence="11" id="KW-1185">Reference proteome</keyword>
<dbReference type="InterPro" id="IPR006144">
    <property type="entry name" value="Secretion_HlyD_CS"/>
</dbReference>
<reference evidence="11" key="1">
    <citation type="submission" date="2016-02" db="EMBL/GenBank/DDBJ databases">
        <authorList>
            <person name="Rodrigo-Torres Lidia"/>
            <person name="Arahal R.David."/>
        </authorList>
    </citation>
    <scope>NUCLEOTIDE SEQUENCE [LARGE SCALE GENOMIC DNA]</scope>
    <source>
        <strain evidence="11">CECT 9029</strain>
    </source>
</reference>
<protein>
    <submittedName>
        <fullName evidence="10">Colicin V secretion protein CvaA</fullName>
    </submittedName>
</protein>
<gene>
    <name evidence="10" type="primary">cvaA</name>
    <name evidence="10" type="ORF">GCE9029_01200</name>
</gene>
<evidence type="ECO:0000313" key="11">
    <source>
        <dbReference type="Proteomes" id="UP000071641"/>
    </source>
</evidence>
<dbReference type="RefSeq" id="WP_062661684.1">
    <property type="nucleotide sequence ID" value="NZ_FIZX01000001.1"/>
</dbReference>
<feature type="domain" description="AprE-like beta-barrel" evidence="9">
    <location>
        <begin position="299"/>
        <end position="391"/>
    </location>
</feature>
<proteinExistence type="inferred from homology"/>
<evidence type="ECO:0000313" key="10">
    <source>
        <dbReference type="EMBL" id="CZF79014.1"/>
    </source>
</evidence>
<sequence length="412" mass="46435">MSQLYRQAVLDARKQRLQGEVLLLQPMSLTLTIFLLVGATTLIALFLAFAEYSRKETVQGYLVPDLGVIQSVSLNEGIIERVHVTDGEHVKHGKPLVTIRSKSELESGVDVNASTLEELQTQIAAISQEIAHQQALHEKVMHKQRQWLSDLNAELTAIEGRKNLIERKMILAKEEHSLHQRLFDDGHISAQTMRVELGELLDLQTQQQRILAEELALRKNRNTAISDLAMLPEEYQLNLLERQKEQSSLRQRYSMALANHRHVLTANQDGYVSGIFATNGEAVREGERLISIIPEEATLVAELMLPTRSAGFVQTGDLVKIRLDAFPYQRFGYVEGTVSLIDSVLIQQENAVFPISEPSYRIRVTLKQAVIEQGSHEYPLKNGLRLEADIVLESRSILGWILEPLYGLLGKI</sequence>
<dbReference type="Gene3D" id="2.40.50.100">
    <property type="match status" value="1"/>
</dbReference>
<accession>A0A128EXX9</accession>
<keyword evidence="5 8" id="KW-1133">Transmembrane helix</keyword>
<evidence type="ECO:0000256" key="3">
    <source>
        <dbReference type="ARBA" id="ARBA00022448"/>
    </source>
</evidence>
<keyword evidence="7" id="KW-0175">Coiled coil</keyword>
<feature type="coiled-coil region" evidence="7">
    <location>
        <begin position="116"/>
        <end position="168"/>
    </location>
</feature>
<evidence type="ECO:0000256" key="4">
    <source>
        <dbReference type="ARBA" id="ARBA00022692"/>
    </source>
</evidence>
<dbReference type="PANTHER" id="PTHR30386">
    <property type="entry name" value="MEMBRANE FUSION SUBUNIT OF EMRAB-TOLC MULTIDRUG EFFLUX PUMP"/>
    <property type="match status" value="1"/>
</dbReference>
<comment type="subcellular location">
    <subcellularLocation>
        <location evidence="1">Membrane</location>
        <topology evidence="1">Single-pass membrane protein</topology>
    </subcellularLocation>
</comment>
<dbReference type="PANTHER" id="PTHR30386:SF28">
    <property type="entry name" value="EXPORTED PROTEIN"/>
    <property type="match status" value="1"/>
</dbReference>
<organism evidence="10 11">
    <name type="scientific">Grimontia celer</name>
    <dbReference type="NCBI Taxonomy" id="1796497"/>
    <lineage>
        <taxon>Bacteria</taxon>
        <taxon>Pseudomonadati</taxon>
        <taxon>Pseudomonadota</taxon>
        <taxon>Gammaproteobacteria</taxon>
        <taxon>Vibrionales</taxon>
        <taxon>Vibrionaceae</taxon>
        <taxon>Grimontia</taxon>
    </lineage>
</organism>
<dbReference type="Proteomes" id="UP000071641">
    <property type="component" value="Unassembled WGS sequence"/>
</dbReference>
<dbReference type="PROSITE" id="PS00543">
    <property type="entry name" value="HLYD_FAMILY"/>
    <property type="match status" value="1"/>
</dbReference>
<evidence type="ECO:0000256" key="1">
    <source>
        <dbReference type="ARBA" id="ARBA00004167"/>
    </source>
</evidence>
<dbReference type="EMBL" id="FIZX01000001">
    <property type="protein sequence ID" value="CZF79014.1"/>
    <property type="molecule type" value="Genomic_DNA"/>
</dbReference>
<evidence type="ECO:0000256" key="2">
    <source>
        <dbReference type="ARBA" id="ARBA00009477"/>
    </source>
</evidence>
<dbReference type="AlphaFoldDB" id="A0A128EXX9"/>
<evidence type="ECO:0000259" key="9">
    <source>
        <dbReference type="Pfam" id="PF26002"/>
    </source>
</evidence>
<keyword evidence="3" id="KW-0813">Transport</keyword>
<keyword evidence="6 8" id="KW-0472">Membrane</keyword>
<evidence type="ECO:0000256" key="7">
    <source>
        <dbReference type="SAM" id="Coils"/>
    </source>
</evidence>
<evidence type="ECO:0000256" key="6">
    <source>
        <dbReference type="ARBA" id="ARBA00023136"/>
    </source>
</evidence>